<dbReference type="AlphaFoldDB" id="A0A0D3A9T7"/>
<dbReference type="Gramene" id="Bo1g086110.1">
    <property type="protein sequence ID" value="Bo1g086110.1"/>
    <property type="gene ID" value="Bo1g086110"/>
</dbReference>
<evidence type="ECO:0000313" key="1">
    <source>
        <dbReference type="EnsemblPlants" id="Bo1g086110.1"/>
    </source>
</evidence>
<keyword evidence="2" id="KW-1185">Reference proteome</keyword>
<dbReference type="EnsemblPlants" id="Bo1g086110.1">
    <property type="protein sequence ID" value="Bo1g086110.1"/>
    <property type="gene ID" value="Bo1g086110"/>
</dbReference>
<reference evidence="1 2" key="1">
    <citation type="journal article" date="2014" name="Genome Biol.">
        <title>Transcriptome and methylome profiling reveals relics of genome dominance in the mesopolyploid Brassica oleracea.</title>
        <authorList>
            <person name="Parkin I.A."/>
            <person name="Koh C."/>
            <person name="Tang H."/>
            <person name="Robinson S.J."/>
            <person name="Kagale S."/>
            <person name="Clarke W.E."/>
            <person name="Town C.D."/>
            <person name="Nixon J."/>
            <person name="Krishnakumar V."/>
            <person name="Bidwell S.L."/>
            <person name="Denoeud F."/>
            <person name="Belcram H."/>
            <person name="Links M.G."/>
            <person name="Just J."/>
            <person name="Clarke C."/>
            <person name="Bender T."/>
            <person name="Huebert T."/>
            <person name="Mason A.S."/>
            <person name="Pires J.C."/>
            <person name="Barker G."/>
            <person name="Moore J."/>
            <person name="Walley P.G."/>
            <person name="Manoli S."/>
            <person name="Batley J."/>
            <person name="Edwards D."/>
            <person name="Nelson M.N."/>
            <person name="Wang X."/>
            <person name="Paterson A.H."/>
            <person name="King G."/>
            <person name="Bancroft I."/>
            <person name="Chalhoub B."/>
            <person name="Sharpe A.G."/>
        </authorList>
    </citation>
    <scope>NUCLEOTIDE SEQUENCE</scope>
    <source>
        <strain evidence="1 2">cv. TO1000</strain>
    </source>
</reference>
<sequence length="344" mass="39306">MEKENFVSQDTLSRHKEKSDKLIFQEKAKVSPILDKFVYKSSPTDMSHLSLSKNVNTGPEVKKDTISTSLLRSKVIHDLSPRDKEIINLNKEEPSSQGIVAGLKMQEFKREEPLGVTFVIDKKMVQDTKLSMLLKEAKPVIKVSHQDKCLTPPRDTSTDVWVLDVWSKNESYMLTEVPRKEPYHKLSHKPPHKWKPKSEQWIVQIPRPMVSSMTDIIHLLLVQNVEIISSYTEESFKEIPPDNLLLLAESTPRETRNVATKIFKDHPPQNRCSDHFKIRGVTLSHLLKEEPPDAPCITKPKLYQSKVLNSQKKMKPDLLYLGAGSPVSRSKLCQGKSVMQPSNQ</sequence>
<name>A0A0D3A9T7_BRAOL</name>
<proteinExistence type="predicted"/>
<evidence type="ECO:0000313" key="2">
    <source>
        <dbReference type="Proteomes" id="UP000032141"/>
    </source>
</evidence>
<organism evidence="1 2">
    <name type="scientific">Brassica oleracea var. oleracea</name>
    <dbReference type="NCBI Taxonomy" id="109376"/>
    <lineage>
        <taxon>Eukaryota</taxon>
        <taxon>Viridiplantae</taxon>
        <taxon>Streptophyta</taxon>
        <taxon>Embryophyta</taxon>
        <taxon>Tracheophyta</taxon>
        <taxon>Spermatophyta</taxon>
        <taxon>Magnoliopsida</taxon>
        <taxon>eudicotyledons</taxon>
        <taxon>Gunneridae</taxon>
        <taxon>Pentapetalae</taxon>
        <taxon>rosids</taxon>
        <taxon>malvids</taxon>
        <taxon>Brassicales</taxon>
        <taxon>Brassicaceae</taxon>
        <taxon>Brassiceae</taxon>
        <taxon>Brassica</taxon>
    </lineage>
</organism>
<dbReference type="Proteomes" id="UP000032141">
    <property type="component" value="Chromosome C1"/>
</dbReference>
<dbReference type="HOGENOM" id="CLU_807402_0_0_1"/>
<protein>
    <submittedName>
        <fullName evidence="1">Uncharacterized protein</fullName>
    </submittedName>
</protein>
<reference evidence="1" key="2">
    <citation type="submission" date="2015-03" db="UniProtKB">
        <authorList>
            <consortium name="EnsemblPlants"/>
        </authorList>
    </citation>
    <scope>IDENTIFICATION</scope>
</reference>
<accession>A0A0D3A9T7</accession>